<dbReference type="RefSeq" id="WP_011746829.1">
    <property type="nucleotide sequence ID" value="NC_008686.1"/>
</dbReference>
<evidence type="ECO:0000313" key="2">
    <source>
        <dbReference type="Proteomes" id="UP000000361"/>
    </source>
</evidence>
<dbReference type="Pfam" id="PF06296">
    <property type="entry name" value="RelE"/>
    <property type="match status" value="1"/>
</dbReference>
<sequence>MQTVVETPIFTRQTEKLFDEDEKRELIDFLAENPMAGDEIPGTGGVRKLRFAASGRGKRGGARVIYYYLDESMPLYALLAYAKNARSDMTPDEKRTVAALATALKAAWKERK</sequence>
<dbReference type="OrthoDB" id="9812066at2"/>
<dbReference type="InterPro" id="IPR009387">
    <property type="entry name" value="HigB-2"/>
</dbReference>
<dbReference type="eggNOG" id="COG4737">
    <property type="taxonomic scope" value="Bacteria"/>
</dbReference>
<dbReference type="AlphaFoldDB" id="A1AZA2"/>
<dbReference type="EMBL" id="CP000489">
    <property type="protein sequence ID" value="ABL68596.1"/>
    <property type="molecule type" value="Genomic_DNA"/>
</dbReference>
<dbReference type="HOGENOM" id="CLU_110687_1_2_5"/>
<keyword evidence="2" id="KW-1185">Reference proteome</keyword>
<evidence type="ECO:0000313" key="1">
    <source>
        <dbReference type="EMBL" id="ABL68596.1"/>
    </source>
</evidence>
<proteinExistence type="predicted"/>
<reference evidence="2" key="1">
    <citation type="submission" date="2006-12" db="EMBL/GenBank/DDBJ databases">
        <title>Complete sequence of chromosome 1 of Paracoccus denitrificans PD1222.</title>
        <authorList>
            <person name="Copeland A."/>
            <person name="Lucas S."/>
            <person name="Lapidus A."/>
            <person name="Barry K."/>
            <person name="Detter J.C."/>
            <person name="Glavina del Rio T."/>
            <person name="Hammon N."/>
            <person name="Israni S."/>
            <person name="Dalin E."/>
            <person name="Tice H."/>
            <person name="Pitluck S."/>
            <person name="Munk A.C."/>
            <person name="Brettin T."/>
            <person name="Bruce D."/>
            <person name="Han C."/>
            <person name="Tapia R."/>
            <person name="Gilna P."/>
            <person name="Schmutz J."/>
            <person name="Larimer F."/>
            <person name="Land M."/>
            <person name="Hauser L."/>
            <person name="Kyrpides N."/>
            <person name="Lykidis A."/>
            <person name="Spiro S."/>
            <person name="Richardson D.J."/>
            <person name="Moir J.W.B."/>
            <person name="Ferguson S.J."/>
            <person name="van Spanning R.J.M."/>
            <person name="Richardson P."/>
        </authorList>
    </citation>
    <scope>NUCLEOTIDE SEQUENCE [LARGE SCALE GENOMIC DNA]</scope>
    <source>
        <strain evidence="2">Pd 1222</strain>
    </source>
</reference>
<dbReference type="EnsemblBacteria" id="ABL68596">
    <property type="protein sequence ID" value="ABL68596"/>
    <property type="gene ID" value="Pden_0484"/>
</dbReference>
<dbReference type="KEGG" id="pde:Pden_0484"/>
<protein>
    <submittedName>
        <fullName evidence="1">RelE-like cytotoxic translational repressor of toxin-antitoxin stability system</fullName>
    </submittedName>
</protein>
<dbReference type="Proteomes" id="UP000000361">
    <property type="component" value="Chromosome 1"/>
</dbReference>
<name>A1AZA2_PARDP</name>
<organism evidence="1 2">
    <name type="scientific">Paracoccus denitrificans (strain Pd 1222)</name>
    <dbReference type="NCBI Taxonomy" id="318586"/>
    <lineage>
        <taxon>Bacteria</taxon>
        <taxon>Pseudomonadati</taxon>
        <taxon>Pseudomonadota</taxon>
        <taxon>Alphaproteobacteria</taxon>
        <taxon>Rhodobacterales</taxon>
        <taxon>Paracoccaceae</taxon>
        <taxon>Paracoccus</taxon>
    </lineage>
</organism>
<dbReference type="STRING" id="318586.Pden_0484"/>
<dbReference type="PIRSF" id="PIRSF039032">
    <property type="entry name" value="HigB-2"/>
    <property type="match status" value="1"/>
</dbReference>
<gene>
    <name evidence="1" type="ordered locus">Pden_0484</name>
</gene>
<accession>A1AZA2</accession>